<keyword evidence="2" id="KW-0472">Membrane</keyword>
<organism evidence="3 4">
    <name type="scientific">Ramazzottius varieornatus</name>
    <name type="common">Water bear</name>
    <name type="synonym">Tardigrade</name>
    <dbReference type="NCBI Taxonomy" id="947166"/>
    <lineage>
        <taxon>Eukaryota</taxon>
        <taxon>Metazoa</taxon>
        <taxon>Ecdysozoa</taxon>
        <taxon>Tardigrada</taxon>
        <taxon>Eutardigrada</taxon>
        <taxon>Parachela</taxon>
        <taxon>Hypsibioidea</taxon>
        <taxon>Ramazzottiidae</taxon>
        <taxon>Ramazzottius</taxon>
    </lineage>
</organism>
<comment type="caution">
    <text evidence="3">The sequence shown here is derived from an EMBL/GenBank/DDBJ whole genome shotgun (WGS) entry which is preliminary data.</text>
</comment>
<dbReference type="InterPro" id="IPR031851">
    <property type="entry name" value="DUF4750"/>
</dbReference>
<keyword evidence="2" id="KW-1133">Transmembrane helix</keyword>
<evidence type="ECO:0008006" key="5">
    <source>
        <dbReference type="Google" id="ProtNLM"/>
    </source>
</evidence>
<dbReference type="PANTHER" id="PTHR36877:SF1">
    <property type="entry name" value="SMALL INTEGRAL MEMBRANE PROTEIN 13"/>
    <property type="match status" value="1"/>
</dbReference>
<protein>
    <recommendedName>
        <fullName evidence="5">Small integral membrane protein 13</fullName>
    </recommendedName>
</protein>
<proteinExistence type="predicted"/>
<evidence type="ECO:0000256" key="2">
    <source>
        <dbReference type="SAM" id="Phobius"/>
    </source>
</evidence>
<feature type="compositionally biased region" description="Low complexity" evidence="1">
    <location>
        <begin position="65"/>
        <end position="79"/>
    </location>
</feature>
<dbReference type="STRING" id="947166.A0A1D1V4A8"/>
<evidence type="ECO:0000256" key="1">
    <source>
        <dbReference type="SAM" id="MobiDB-lite"/>
    </source>
</evidence>
<feature type="region of interest" description="Disordered" evidence="1">
    <location>
        <begin position="53"/>
        <end position="107"/>
    </location>
</feature>
<dbReference type="AlphaFoldDB" id="A0A1D1V4A8"/>
<keyword evidence="2" id="KW-0812">Transmembrane</keyword>
<reference evidence="3 4" key="1">
    <citation type="journal article" date="2016" name="Nat. Commun.">
        <title>Extremotolerant tardigrade genome and improved radiotolerance of human cultured cells by tardigrade-unique protein.</title>
        <authorList>
            <person name="Hashimoto T."/>
            <person name="Horikawa D.D."/>
            <person name="Saito Y."/>
            <person name="Kuwahara H."/>
            <person name="Kozuka-Hata H."/>
            <person name="Shin-I T."/>
            <person name="Minakuchi Y."/>
            <person name="Ohishi K."/>
            <person name="Motoyama A."/>
            <person name="Aizu T."/>
            <person name="Enomoto A."/>
            <person name="Kondo K."/>
            <person name="Tanaka S."/>
            <person name="Hara Y."/>
            <person name="Koshikawa S."/>
            <person name="Sagara H."/>
            <person name="Miura T."/>
            <person name="Yokobori S."/>
            <person name="Miyagawa K."/>
            <person name="Suzuki Y."/>
            <person name="Kubo T."/>
            <person name="Oyama M."/>
            <person name="Kohara Y."/>
            <person name="Fujiyama A."/>
            <person name="Arakawa K."/>
            <person name="Katayama T."/>
            <person name="Toyoda A."/>
            <person name="Kunieda T."/>
        </authorList>
    </citation>
    <scope>NUCLEOTIDE SEQUENCE [LARGE SCALE GENOMIC DNA]</scope>
    <source>
        <strain evidence="3 4">YOKOZUNA-1</strain>
    </source>
</reference>
<keyword evidence="4" id="KW-1185">Reference proteome</keyword>
<name>A0A1D1V4A8_RAMVA</name>
<accession>A0A1D1V4A8</accession>
<dbReference type="PANTHER" id="PTHR36877">
    <property type="entry name" value="SMALL INTEGRAL MEMBRANE PROTEIN 13"/>
    <property type="match status" value="1"/>
</dbReference>
<sequence length="107" mass="12114">MAEIGAFEIFGTLLLVLLAVVIVLLFIVIGWFVVWKLILSHFRFFREILGMESPDEEQTSKSKSKSPSRYSSSPSMDSPEIPAHIRRRQQRAEEMSAKITASAKTTK</sequence>
<dbReference type="Pfam" id="PF15938">
    <property type="entry name" value="DUF4750"/>
    <property type="match status" value="1"/>
</dbReference>
<feature type="transmembrane region" description="Helical" evidence="2">
    <location>
        <begin position="12"/>
        <end position="38"/>
    </location>
</feature>
<evidence type="ECO:0000313" key="4">
    <source>
        <dbReference type="Proteomes" id="UP000186922"/>
    </source>
</evidence>
<dbReference type="EMBL" id="BDGG01000003">
    <property type="protein sequence ID" value="GAU96596.1"/>
    <property type="molecule type" value="Genomic_DNA"/>
</dbReference>
<evidence type="ECO:0000313" key="3">
    <source>
        <dbReference type="EMBL" id="GAU96596.1"/>
    </source>
</evidence>
<gene>
    <name evidence="3" type="primary">RvY_08024-1</name>
    <name evidence="3" type="synonym">RvY_08024.1</name>
    <name evidence="3" type="ORF">RvY_08024</name>
</gene>
<dbReference type="Proteomes" id="UP000186922">
    <property type="component" value="Unassembled WGS sequence"/>
</dbReference>